<evidence type="ECO:0000313" key="3">
    <source>
        <dbReference type="Proteomes" id="UP000199695"/>
    </source>
</evidence>
<dbReference type="STRING" id="1173111.SAMN05444955_1217"/>
<evidence type="ECO:0000313" key="2">
    <source>
        <dbReference type="EMBL" id="SEN74750.1"/>
    </source>
</evidence>
<dbReference type="Pfam" id="PF01381">
    <property type="entry name" value="HTH_3"/>
    <property type="match status" value="1"/>
</dbReference>
<dbReference type="InterPro" id="IPR001387">
    <property type="entry name" value="Cro/C1-type_HTH"/>
</dbReference>
<gene>
    <name evidence="2" type="ORF">SAMN05444955_1217</name>
</gene>
<feature type="domain" description="HTH cro/C1-type" evidence="1">
    <location>
        <begin position="17"/>
        <end position="68"/>
    </location>
</feature>
<dbReference type="GO" id="GO:0003677">
    <property type="term" value="F:DNA binding"/>
    <property type="evidence" value="ECO:0007669"/>
    <property type="project" value="InterPro"/>
</dbReference>
<accession>A0A1H8J194</accession>
<dbReference type="AlphaFoldDB" id="A0A1H8J194"/>
<dbReference type="InterPro" id="IPR010982">
    <property type="entry name" value="Lambda_DNA-bd_dom_sf"/>
</dbReference>
<evidence type="ECO:0000259" key="1">
    <source>
        <dbReference type="PROSITE" id="PS50943"/>
    </source>
</evidence>
<dbReference type="PROSITE" id="PS50943">
    <property type="entry name" value="HTH_CROC1"/>
    <property type="match status" value="1"/>
</dbReference>
<keyword evidence="3" id="KW-1185">Reference proteome</keyword>
<reference evidence="2 3" key="1">
    <citation type="submission" date="2016-10" db="EMBL/GenBank/DDBJ databases">
        <authorList>
            <person name="de Groot N.N."/>
        </authorList>
    </citation>
    <scope>NUCLEOTIDE SEQUENCE [LARGE SCALE GENOMIC DNA]</scope>
    <source>
        <strain evidence="2 3">DSM 46701</strain>
    </source>
</reference>
<dbReference type="Proteomes" id="UP000199695">
    <property type="component" value="Unassembled WGS sequence"/>
</dbReference>
<dbReference type="CDD" id="cd00093">
    <property type="entry name" value="HTH_XRE"/>
    <property type="match status" value="1"/>
</dbReference>
<sequence>MKNVSLDDEIARYVVRRRRIKEKNLTLEDMEDLNISKGTLSNIENGKSVREDYFNRYLKKIDMKKSELDKLVQEVTEEVKDG</sequence>
<proteinExistence type="predicted"/>
<name>A0A1H8J194_9BACL</name>
<dbReference type="SUPFAM" id="SSF47413">
    <property type="entry name" value="lambda repressor-like DNA-binding domains"/>
    <property type="match status" value="1"/>
</dbReference>
<organism evidence="2 3">
    <name type="scientific">Lihuaxuella thermophila</name>
    <dbReference type="NCBI Taxonomy" id="1173111"/>
    <lineage>
        <taxon>Bacteria</taxon>
        <taxon>Bacillati</taxon>
        <taxon>Bacillota</taxon>
        <taxon>Bacilli</taxon>
        <taxon>Bacillales</taxon>
        <taxon>Thermoactinomycetaceae</taxon>
        <taxon>Lihuaxuella</taxon>
    </lineage>
</organism>
<dbReference type="RefSeq" id="WP_089972884.1">
    <property type="nucleotide sequence ID" value="NZ_FOCQ01000021.1"/>
</dbReference>
<protein>
    <submittedName>
        <fullName evidence="2">Helix-turn-helix</fullName>
    </submittedName>
</protein>
<dbReference type="Gene3D" id="1.10.260.40">
    <property type="entry name" value="lambda repressor-like DNA-binding domains"/>
    <property type="match status" value="1"/>
</dbReference>
<dbReference type="EMBL" id="FOCQ01000021">
    <property type="protein sequence ID" value="SEN74750.1"/>
    <property type="molecule type" value="Genomic_DNA"/>
</dbReference>